<proteinExistence type="predicted"/>
<name>A0A166UJI7_9AGAM</name>
<sequence>CTDIKGCRTIPAIVWSSAATALACAWFAIHRNVPYPGQWWGFAQIEVVLVFVIALALPEWALAWSVRQWIMSRNLLGKLEENRKEMLKKIEEWTRAHAFFIISGGFFYYDHNGKPLYPLSSQDVLEHVLEGELVPPTESEISDRSKGSSASKLLAVLQTAYFVVQCIARLRAHQAVTNIEVMALAYTIITIPMYFFWWHKPLNVNCPVRVPMKPTEDTPETT</sequence>
<evidence type="ECO:0000313" key="2">
    <source>
        <dbReference type="EMBL" id="KZP31750.1"/>
    </source>
</evidence>
<evidence type="ECO:0000256" key="1">
    <source>
        <dbReference type="SAM" id="Phobius"/>
    </source>
</evidence>
<dbReference type="Proteomes" id="UP000076532">
    <property type="component" value="Unassembled WGS sequence"/>
</dbReference>
<feature type="transmembrane region" description="Helical" evidence="1">
    <location>
        <begin position="179"/>
        <end position="198"/>
    </location>
</feature>
<gene>
    <name evidence="2" type="ORF">FIBSPDRAFT_692213</name>
</gene>
<dbReference type="PANTHER" id="PTHR35043">
    <property type="entry name" value="TRANSCRIPTION FACTOR DOMAIN-CONTAINING PROTEIN"/>
    <property type="match status" value="1"/>
</dbReference>
<protein>
    <submittedName>
        <fullName evidence="2">Uncharacterized protein</fullName>
    </submittedName>
</protein>
<keyword evidence="1" id="KW-1133">Transmembrane helix</keyword>
<dbReference type="PANTHER" id="PTHR35043:SF7">
    <property type="entry name" value="TRANSCRIPTION FACTOR DOMAIN-CONTAINING PROTEIN"/>
    <property type="match status" value="1"/>
</dbReference>
<feature type="non-terminal residue" evidence="2">
    <location>
        <position position="1"/>
    </location>
</feature>
<feature type="transmembrane region" description="Helical" evidence="1">
    <location>
        <begin position="41"/>
        <end position="63"/>
    </location>
</feature>
<organism evidence="2 3">
    <name type="scientific">Athelia psychrophila</name>
    <dbReference type="NCBI Taxonomy" id="1759441"/>
    <lineage>
        <taxon>Eukaryota</taxon>
        <taxon>Fungi</taxon>
        <taxon>Dikarya</taxon>
        <taxon>Basidiomycota</taxon>
        <taxon>Agaricomycotina</taxon>
        <taxon>Agaricomycetes</taxon>
        <taxon>Agaricomycetidae</taxon>
        <taxon>Atheliales</taxon>
        <taxon>Atheliaceae</taxon>
        <taxon>Athelia</taxon>
    </lineage>
</organism>
<accession>A0A166UJI7</accession>
<keyword evidence="1" id="KW-0812">Transmembrane</keyword>
<feature type="non-terminal residue" evidence="2">
    <location>
        <position position="222"/>
    </location>
</feature>
<dbReference type="OrthoDB" id="9451547at2759"/>
<dbReference type="EMBL" id="KV417488">
    <property type="protein sequence ID" value="KZP31750.1"/>
    <property type="molecule type" value="Genomic_DNA"/>
</dbReference>
<keyword evidence="1" id="KW-0472">Membrane</keyword>
<keyword evidence="3" id="KW-1185">Reference proteome</keyword>
<feature type="transmembrane region" description="Helical" evidence="1">
    <location>
        <begin position="12"/>
        <end position="29"/>
    </location>
</feature>
<reference evidence="2 3" key="1">
    <citation type="journal article" date="2016" name="Mol. Biol. Evol.">
        <title>Comparative Genomics of Early-Diverging Mushroom-Forming Fungi Provides Insights into the Origins of Lignocellulose Decay Capabilities.</title>
        <authorList>
            <person name="Nagy L.G."/>
            <person name="Riley R."/>
            <person name="Tritt A."/>
            <person name="Adam C."/>
            <person name="Daum C."/>
            <person name="Floudas D."/>
            <person name="Sun H."/>
            <person name="Yadav J.S."/>
            <person name="Pangilinan J."/>
            <person name="Larsson K.H."/>
            <person name="Matsuura K."/>
            <person name="Barry K."/>
            <person name="Labutti K."/>
            <person name="Kuo R."/>
            <person name="Ohm R.A."/>
            <person name="Bhattacharya S.S."/>
            <person name="Shirouzu T."/>
            <person name="Yoshinaga Y."/>
            <person name="Martin F.M."/>
            <person name="Grigoriev I.V."/>
            <person name="Hibbett D.S."/>
        </authorList>
    </citation>
    <scope>NUCLEOTIDE SEQUENCE [LARGE SCALE GENOMIC DNA]</scope>
    <source>
        <strain evidence="2 3">CBS 109695</strain>
    </source>
</reference>
<evidence type="ECO:0000313" key="3">
    <source>
        <dbReference type="Proteomes" id="UP000076532"/>
    </source>
</evidence>
<dbReference type="AlphaFoldDB" id="A0A166UJI7"/>